<dbReference type="Proteomes" id="UP001054945">
    <property type="component" value="Unassembled WGS sequence"/>
</dbReference>
<sequence>MRIHGNGSTGVADIRFPSSVPIPPLPAFIYHPVQMMSTLGSVPTENGIFIDGRYVLSVPIPHSYHPGWNLDSSRQRNRVDI</sequence>
<evidence type="ECO:0000313" key="2">
    <source>
        <dbReference type="Proteomes" id="UP001054945"/>
    </source>
</evidence>
<keyword evidence="2" id="KW-1185">Reference proteome</keyword>
<comment type="caution">
    <text evidence="1">The sequence shown here is derived from an EMBL/GenBank/DDBJ whole genome shotgun (WGS) entry which is preliminary data.</text>
</comment>
<protein>
    <recommendedName>
        <fullName evidence="3">Galectin</fullName>
    </recommendedName>
</protein>
<evidence type="ECO:0000313" key="1">
    <source>
        <dbReference type="EMBL" id="GIY14517.1"/>
    </source>
</evidence>
<gene>
    <name evidence="1" type="ORF">CEXT_2741</name>
</gene>
<dbReference type="EMBL" id="BPLR01007098">
    <property type="protein sequence ID" value="GIY14517.1"/>
    <property type="molecule type" value="Genomic_DNA"/>
</dbReference>
<reference evidence="1 2" key="1">
    <citation type="submission" date="2021-06" db="EMBL/GenBank/DDBJ databases">
        <title>Caerostris extrusa draft genome.</title>
        <authorList>
            <person name="Kono N."/>
            <person name="Arakawa K."/>
        </authorList>
    </citation>
    <scope>NUCLEOTIDE SEQUENCE [LARGE SCALE GENOMIC DNA]</scope>
</reference>
<name>A0AAV4R2M9_CAEEX</name>
<dbReference type="AlphaFoldDB" id="A0AAV4R2M9"/>
<accession>A0AAV4R2M9</accession>
<organism evidence="1 2">
    <name type="scientific">Caerostris extrusa</name>
    <name type="common">Bark spider</name>
    <name type="synonym">Caerostris bankana</name>
    <dbReference type="NCBI Taxonomy" id="172846"/>
    <lineage>
        <taxon>Eukaryota</taxon>
        <taxon>Metazoa</taxon>
        <taxon>Ecdysozoa</taxon>
        <taxon>Arthropoda</taxon>
        <taxon>Chelicerata</taxon>
        <taxon>Arachnida</taxon>
        <taxon>Araneae</taxon>
        <taxon>Araneomorphae</taxon>
        <taxon>Entelegynae</taxon>
        <taxon>Araneoidea</taxon>
        <taxon>Araneidae</taxon>
        <taxon>Caerostris</taxon>
    </lineage>
</organism>
<evidence type="ECO:0008006" key="3">
    <source>
        <dbReference type="Google" id="ProtNLM"/>
    </source>
</evidence>
<proteinExistence type="predicted"/>